<dbReference type="Pfam" id="PF00353">
    <property type="entry name" value="HemolysinCabind"/>
    <property type="match status" value="6"/>
</dbReference>
<comment type="subcellular location">
    <subcellularLocation>
        <location evidence="1">Secreted</location>
    </subcellularLocation>
</comment>
<dbReference type="InterPro" id="IPR018511">
    <property type="entry name" value="Hemolysin-typ_Ca-bd_CS"/>
</dbReference>
<dbReference type="PRINTS" id="PR00313">
    <property type="entry name" value="CABNDNGRPT"/>
</dbReference>
<dbReference type="SUPFAM" id="SSF51120">
    <property type="entry name" value="beta-Roll"/>
    <property type="match status" value="3"/>
</dbReference>
<sequence>MRPSRSLLVDPISGPSHGKALLSDTLLRAQNALQDFVAKDVFDTKVFTVAFGENYDAIIFESLIDQYRNGNFSSLPSIELRSGLELQGADGVYVESLNAIFISDTFYGDANDTQQVAVVLEEIGHAIDALINKSDSKGDEGRIFAKLVLGQEMSDEVVAELHAEDDSLTLTVDGQTVLAEASTKVWDSGDIGGPYATTWKYILKTIDTPYSMSSTYFENTLKHDRTWSDFIGNKTKYYEYYGEVNGTSGDDIIIGATDTKKKWEDGNNDIYTWLRAQEETINGGSGDDYIDGGDGSDTINGGAGNDLIFTGDLSDGSDDDVITGGSGADTFYTGIITHPTTTGYDSDFNFGNLALSMAGDFTDLLFTLSGTKITKEIVPMAFDVLKAVLNDESGNYQTVEDATAAHYATITDFNPREDVFIVPLASTGNINIDITTDGIGNSAFALDYVNGNGRLAKVYYDSSISDSAQNFYGKALLDSALIIENDAVTYGGDDSGSIFSSSDLYADLSDDVKASLGNLSGRYMILGAFSGSYYEDLYGNSDEGMYGTNYGDVLYGYQKETTDSWSPQNDGNDYFYGYTGDDVFYGGGGINYFFGGESAYNNSGYNESADNGSDTVSYEDANSGAGVNIDLSVTATDQNGTYTLVSANGFISDQNVEGVDRLYSIENIIGTEFADTITGNSGDNVLGGSGGNDILKGESGNDIFYGGSGSNEIWGGSGTDTVDYSRSTSGVSGSTVNWSKITHSEGIDQFKNNDGGGVEIVIGSDYDDTITGHWVANTLYGGAGNDILNGGGGNYADTLDGGSGSDTLRGANGNDTLIGGGGQDRFEFDSDDGTDTITDYSSNSDTLSFDGDVVVTSYSDGSDTYVSAGDTTVKLVGVSNGDIASGFSYQSDTNTTENGPSGNTVICTYMHEIGEISDEVYQWDQYYGREFLGKTVLRGYHYWAIPFVRAMRRNPRLTQVMIPLAKAWTQEMAHRCDPDNHEHNRLGSLALAVGVPPSRIIGSVLEANYRRLSALRKSAVIDS</sequence>
<evidence type="ECO:0000256" key="3">
    <source>
        <dbReference type="ARBA" id="ARBA00022837"/>
    </source>
</evidence>
<keyword evidence="3" id="KW-0106">Calcium</keyword>
<evidence type="ECO:0000256" key="1">
    <source>
        <dbReference type="ARBA" id="ARBA00004613"/>
    </source>
</evidence>
<evidence type="ECO:0000256" key="2">
    <source>
        <dbReference type="ARBA" id="ARBA00022525"/>
    </source>
</evidence>
<organism evidence="4 5">
    <name type="scientific">Oleiphilus messinensis</name>
    <dbReference type="NCBI Taxonomy" id="141451"/>
    <lineage>
        <taxon>Bacteria</taxon>
        <taxon>Pseudomonadati</taxon>
        <taxon>Pseudomonadota</taxon>
        <taxon>Gammaproteobacteria</taxon>
        <taxon>Oceanospirillales</taxon>
        <taxon>Oleiphilaceae</taxon>
        <taxon>Oleiphilus</taxon>
    </lineage>
</organism>
<dbReference type="OrthoDB" id="8686772at2"/>
<dbReference type="GO" id="GO:0005509">
    <property type="term" value="F:calcium ion binding"/>
    <property type="evidence" value="ECO:0007669"/>
    <property type="project" value="InterPro"/>
</dbReference>
<keyword evidence="2" id="KW-0964">Secreted</keyword>
<dbReference type="PANTHER" id="PTHR38340:SF1">
    <property type="entry name" value="S-LAYER PROTEIN"/>
    <property type="match status" value="1"/>
</dbReference>
<dbReference type="EMBL" id="CP021425">
    <property type="protein sequence ID" value="ARU57221.1"/>
    <property type="molecule type" value="Genomic_DNA"/>
</dbReference>
<proteinExistence type="predicted"/>
<reference evidence="4 5" key="1">
    <citation type="submission" date="2017-05" db="EMBL/GenBank/DDBJ databases">
        <title>Genomic insights into alkan degradation activity of Oleiphilus messinensis.</title>
        <authorList>
            <person name="Kozyavkin S.A."/>
            <person name="Slesarev A.I."/>
            <person name="Golyshin P.N."/>
            <person name="Korzhenkov A."/>
            <person name="Golyshina O.N."/>
            <person name="Toshchakov S.V."/>
        </authorList>
    </citation>
    <scope>NUCLEOTIDE SEQUENCE [LARGE SCALE GENOMIC DNA]</scope>
    <source>
        <strain evidence="4 5">ME102</strain>
    </source>
</reference>
<dbReference type="InterPro" id="IPR001343">
    <property type="entry name" value="Hemolysn_Ca-bd"/>
</dbReference>
<dbReference type="Gene3D" id="2.150.10.10">
    <property type="entry name" value="Serralysin-like metalloprotease, C-terminal"/>
    <property type="match status" value="4"/>
</dbReference>
<dbReference type="PROSITE" id="PS00330">
    <property type="entry name" value="HEMOLYSIN_CALCIUM"/>
    <property type="match status" value="2"/>
</dbReference>
<dbReference type="InterPro" id="IPR011049">
    <property type="entry name" value="Serralysin-like_metalloprot_C"/>
</dbReference>
<dbReference type="RefSeq" id="WP_087462139.1">
    <property type="nucleotide sequence ID" value="NZ_CP021425.1"/>
</dbReference>
<keyword evidence="5" id="KW-1185">Reference proteome</keyword>
<evidence type="ECO:0000313" key="4">
    <source>
        <dbReference type="EMBL" id="ARU57221.1"/>
    </source>
</evidence>
<accession>A0A1Y0I9T3</accession>
<dbReference type="PANTHER" id="PTHR38340">
    <property type="entry name" value="S-LAYER PROTEIN"/>
    <property type="match status" value="1"/>
</dbReference>
<name>A0A1Y0I9T3_9GAMM</name>
<evidence type="ECO:0000313" key="5">
    <source>
        <dbReference type="Proteomes" id="UP000196027"/>
    </source>
</evidence>
<dbReference type="Proteomes" id="UP000196027">
    <property type="component" value="Chromosome"/>
</dbReference>
<gene>
    <name evidence="4" type="ORF">OLMES_3179</name>
</gene>
<protein>
    <submittedName>
        <fullName evidence="4">Uncharacterized protein</fullName>
    </submittedName>
</protein>
<dbReference type="AlphaFoldDB" id="A0A1Y0I9T3"/>
<dbReference type="GO" id="GO:0005576">
    <property type="term" value="C:extracellular region"/>
    <property type="evidence" value="ECO:0007669"/>
    <property type="project" value="UniProtKB-SubCell"/>
</dbReference>
<dbReference type="KEGG" id="ome:OLMES_3179"/>
<dbReference type="InterPro" id="IPR050557">
    <property type="entry name" value="RTX_toxin/Mannuronan_C5-epim"/>
</dbReference>